<sequence length="368" mass="42134">MGQGWLVVNLDKHEVLSEYAAKLGEDLPTGAYSKLANLLARPVGGRTMDRKDLDEKVEEMKDRGSRSPPRSKRNNSSPHNRLTDKTGSRLVSHGAMQKLPKEVLGMIFAGFDEYEDIMRLSLTNTTLFLIGYKCIQKRYMHEIPSWAGDRLICLGEYTDAEDLPEGVFNEEETTGIKQLFVEPDDEDEEEPTCVWDYFRQNGGEFKKAKQFTGAGKDSFKFLRRDLKLKDHGMLEYQLFYYLNKPRPDYSENGTWVLCNLSKREYVDTGAISTLTDKNPRGPFFEGRMTLGEVLVSRICWSTDASTSLVYEGDIHRGAWAGDRFEITTVEKLKPNQAGSQWKNVSDEIVKEMEAIWQGEYGDDWRKRA</sequence>
<feature type="region of interest" description="Disordered" evidence="1">
    <location>
        <begin position="47"/>
        <end position="90"/>
    </location>
</feature>
<gene>
    <name evidence="2" type="ORF">GFSPODELE1_LOCUS1395</name>
</gene>
<feature type="compositionally biased region" description="Basic and acidic residues" evidence="1">
    <location>
        <begin position="47"/>
        <end position="65"/>
    </location>
</feature>
<dbReference type="Proteomes" id="UP001497453">
    <property type="component" value="Chromosome 1"/>
</dbReference>
<reference evidence="3" key="1">
    <citation type="submission" date="2024-04" db="EMBL/GenBank/DDBJ databases">
        <authorList>
            <person name="Shaw F."/>
            <person name="Minotto A."/>
        </authorList>
    </citation>
    <scope>NUCLEOTIDE SEQUENCE [LARGE SCALE GENOMIC DNA]</scope>
</reference>
<accession>A0ABP1CMK4</accession>
<evidence type="ECO:0000256" key="1">
    <source>
        <dbReference type="SAM" id="MobiDB-lite"/>
    </source>
</evidence>
<organism evidence="2 3">
    <name type="scientific">Somion occarium</name>
    <dbReference type="NCBI Taxonomy" id="3059160"/>
    <lineage>
        <taxon>Eukaryota</taxon>
        <taxon>Fungi</taxon>
        <taxon>Dikarya</taxon>
        <taxon>Basidiomycota</taxon>
        <taxon>Agaricomycotina</taxon>
        <taxon>Agaricomycetes</taxon>
        <taxon>Polyporales</taxon>
        <taxon>Cerrenaceae</taxon>
        <taxon>Somion</taxon>
    </lineage>
</organism>
<dbReference type="EMBL" id="OZ037944">
    <property type="protein sequence ID" value="CAL1696900.1"/>
    <property type="molecule type" value="Genomic_DNA"/>
</dbReference>
<keyword evidence="3" id="KW-1185">Reference proteome</keyword>
<protein>
    <recommendedName>
        <fullName evidence="4">F-box domain-containing protein</fullName>
    </recommendedName>
</protein>
<evidence type="ECO:0000313" key="3">
    <source>
        <dbReference type="Proteomes" id="UP001497453"/>
    </source>
</evidence>
<name>A0ABP1CMK4_9APHY</name>
<evidence type="ECO:0000313" key="2">
    <source>
        <dbReference type="EMBL" id="CAL1696900.1"/>
    </source>
</evidence>
<evidence type="ECO:0008006" key="4">
    <source>
        <dbReference type="Google" id="ProtNLM"/>
    </source>
</evidence>
<proteinExistence type="predicted"/>